<dbReference type="Proteomes" id="UP001283361">
    <property type="component" value="Unassembled WGS sequence"/>
</dbReference>
<proteinExistence type="predicted"/>
<reference evidence="1" key="1">
    <citation type="journal article" date="2023" name="G3 (Bethesda)">
        <title>A reference genome for the long-term kleptoplast-retaining sea slug Elysia crispata morphotype clarki.</title>
        <authorList>
            <person name="Eastman K.E."/>
            <person name="Pendleton A.L."/>
            <person name="Shaikh M.A."/>
            <person name="Suttiyut T."/>
            <person name="Ogas R."/>
            <person name="Tomko P."/>
            <person name="Gavelis G."/>
            <person name="Widhalm J.R."/>
            <person name="Wisecaver J.H."/>
        </authorList>
    </citation>
    <scope>NUCLEOTIDE SEQUENCE</scope>
    <source>
        <strain evidence="1">ECLA1</strain>
    </source>
</reference>
<keyword evidence="2" id="KW-1185">Reference proteome</keyword>
<gene>
    <name evidence="1" type="ORF">RRG08_030348</name>
</gene>
<organism evidence="1 2">
    <name type="scientific">Elysia crispata</name>
    <name type="common">lettuce slug</name>
    <dbReference type="NCBI Taxonomy" id="231223"/>
    <lineage>
        <taxon>Eukaryota</taxon>
        <taxon>Metazoa</taxon>
        <taxon>Spiralia</taxon>
        <taxon>Lophotrochozoa</taxon>
        <taxon>Mollusca</taxon>
        <taxon>Gastropoda</taxon>
        <taxon>Heterobranchia</taxon>
        <taxon>Euthyneura</taxon>
        <taxon>Panpulmonata</taxon>
        <taxon>Sacoglossa</taxon>
        <taxon>Placobranchoidea</taxon>
        <taxon>Plakobranchidae</taxon>
        <taxon>Elysia</taxon>
    </lineage>
</organism>
<name>A0AAE0YI74_9GAST</name>
<accession>A0AAE0YI74</accession>
<comment type="caution">
    <text evidence="1">The sequence shown here is derived from an EMBL/GenBank/DDBJ whole genome shotgun (WGS) entry which is preliminary data.</text>
</comment>
<evidence type="ECO:0000313" key="1">
    <source>
        <dbReference type="EMBL" id="KAK3746938.1"/>
    </source>
</evidence>
<evidence type="ECO:0000313" key="2">
    <source>
        <dbReference type="Proteomes" id="UP001283361"/>
    </source>
</evidence>
<sequence length="100" mass="11711">MISIINTRIMQLMNSKQRKKTLTLYQGNKSISCYLKIVNFKERTGKKVHRYNDIDQPKRAPKRIRNPAEWKRHAQQWLKYIGMTYVSTTGKEKSAKAAGP</sequence>
<protein>
    <submittedName>
        <fullName evidence="1">Uncharacterized protein</fullName>
    </submittedName>
</protein>
<dbReference type="EMBL" id="JAWDGP010006114">
    <property type="protein sequence ID" value="KAK3746938.1"/>
    <property type="molecule type" value="Genomic_DNA"/>
</dbReference>
<dbReference type="AlphaFoldDB" id="A0AAE0YI74"/>